<evidence type="ECO:0000313" key="2">
    <source>
        <dbReference type="EMBL" id="CAR30408.1"/>
    </source>
</evidence>
<feature type="compositionally biased region" description="Polar residues" evidence="1">
    <location>
        <begin position="718"/>
        <end position="734"/>
    </location>
</feature>
<dbReference type="OrthoDB" id="4069217at2759"/>
<dbReference type="AlphaFoldDB" id="C5E2Z7"/>
<dbReference type="HOGENOM" id="CLU_360944_0_0_1"/>
<dbReference type="eggNOG" id="ENOG502QWIZ">
    <property type="taxonomic scope" value="Eukaryota"/>
</dbReference>
<dbReference type="OMA" id="NYILGGH"/>
<dbReference type="STRING" id="559295.C5E2Z7"/>
<dbReference type="GO" id="GO:0045944">
    <property type="term" value="P:positive regulation of transcription by RNA polymerase II"/>
    <property type="evidence" value="ECO:0007669"/>
    <property type="project" value="InterPro"/>
</dbReference>
<name>C5E2Z7_LACTC</name>
<keyword evidence="3" id="KW-1185">Reference proteome</keyword>
<protein>
    <submittedName>
        <fullName evidence="2">KLTH0H09108p</fullName>
    </submittedName>
</protein>
<feature type="region of interest" description="Disordered" evidence="1">
    <location>
        <begin position="717"/>
        <end position="737"/>
    </location>
</feature>
<sequence length="794" mass="89030">MVAAEMDALSRKRSESTDDPMAADMMLTVESSARILHSYPPSAAEALSAAYEFANAIRQLKPHQEPQVADLDVFTPLVQLCVSERDSKDILLDLLATTFAYCSVHRTLAKLVRVFVSRSLHNQPVASQLRELCGSFATDYKPGFYSVISKLECYDRLDASVFRELQLNLGPTMRMTWIPLWTQETGIDLYSAVLSHNLLVSTSAEPKLDFLIASWAHATTEWVGLKDRSNEALKSFIYQTARRTILFAKWIPGGFFKFCQQAIAEWIESDCLLKTETDVSFSLSVVMEVLDHPDLNFLEEPHLALLLKVALRRIWHMCSEGQVQTLHFELGKMGATQSLPGLLNITQYLTARFLLRVGSLAMSARNYNSNKEWMLQETSYQLPSFFDDIVPTIPPIPRSTFSFVNNTIESELLANRHLETVSSLLDSLKCVLSINKMVLRHYNASEIQVLALKSSNPQKDTTIDNRSSLEVLQLYFISMTSALLLSRQLTEEQYLMVAEGQYEYTIQGRLIRREALACFETLIGTFKGISLFQLVKFSARVSMAELSLQKVSMQTLNFVFFEASFSVTQVPSLTNKLTVQSLYEYINLWNDGSPIFRPFYTEMFRVPQPLVKCVQVELERFLCLLTFEVKKDSSAPTPTTSRGTESKNNGYVPKYNAHASSFIPASKAGSKPSMDIEKSFGTQASNQLIPLSADFPRQLSICHERTEDAGSAFAAQRYSGSADSTTPGSAQAPSPFSARRWDSNCFSQGLNNSPETSSAVVSTGKDYILGGHNKATNNSRAQSVHVDRFDYVRQ</sequence>
<organism evidence="2 3">
    <name type="scientific">Lachancea thermotolerans (strain ATCC 56472 / CBS 6340 / NRRL Y-8284)</name>
    <name type="common">Yeast</name>
    <name type="synonym">Kluyveromyces thermotolerans</name>
    <dbReference type="NCBI Taxonomy" id="559295"/>
    <lineage>
        <taxon>Eukaryota</taxon>
        <taxon>Fungi</taxon>
        <taxon>Dikarya</taxon>
        <taxon>Ascomycota</taxon>
        <taxon>Saccharomycotina</taxon>
        <taxon>Saccharomycetes</taxon>
        <taxon>Saccharomycetales</taxon>
        <taxon>Saccharomycetaceae</taxon>
        <taxon>Lachancea</taxon>
    </lineage>
</organism>
<dbReference type="EMBL" id="CU928180">
    <property type="protein sequence ID" value="CAR30408.1"/>
    <property type="molecule type" value="Genomic_DNA"/>
</dbReference>
<gene>
    <name evidence="2" type="ordered locus">KLTH0H09108g</name>
</gene>
<dbReference type="KEGG" id="lth:KLTH0H09108g"/>
<dbReference type="GeneID" id="8294595"/>
<dbReference type="Pfam" id="PF22575">
    <property type="entry name" value="Vir1p"/>
    <property type="match status" value="3"/>
</dbReference>
<dbReference type="InterPro" id="IPR054776">
    <property type="entry name" value="VIR1_yeast"/>
</dbReference>
<proteinExistence type="predicted"/>
<dbReference type="Proteomes" id="UP000002036">
    <property type="component" value="Chromosome H"/>
</dbReference>
<evidence type="ECO:0000313" key="3">
    <source>
        <dbReference type="Proteomes" id="UP000002036"/>
    </source>
</evidence>
<dbReference type="RefSeq" id="XP_002556270.1">
    <property type="nucleotide sequence ID" value="XM_002556224.1"/>
</dbReference>
<evidence type="ECO:0000256" key="1">
    <source>
        <dbReference type="SAM" id="MobiDB-lite"/>
    </source>
</evidence>
<dbReference type="InParanoid" id="C5E2Z7"/>
<dbReference type="FunCoup" id="C5E2Z7">
    <property type="interactions" value="135"/>
</dbReference>
<accession>C5E2Z7</accession>
<feature type="region of interest" description="Disordered" evidence="1">
    <location>
        <begin position="1"/>
        <end position="21"/>
    </location>
</feature>
<reference evidence="2 3" key="1">
    <citation type="journal article" date="2009" name="Genome Res.">
        <title>Comparative genomics of protoploid Saccharomycetaceae.</title>
        <authorList>
            <consortium name="The Genolevures Consortium"/>
            <person name="Souciet J.-L."/>
            <person name="Dujon B."/>
            <person name="Gaillardin C."/>
            <person name="Johnston M."/>
            <person name="Baret P.V."/>
            <person name="Cliften P."/>
            <person name="Sherman D.J."/>
            <person name="Weissenbach J."/>
            <person name="Westhof E."/>
            <person name="Wincker P."/>
            <person name="Jubin C."/>
            <person name="Poulain J."/>
            <person name="Barbe V."/>
            <person name="Segurens B."/>
            <person name="Artiguenave F."/>
            <person name="Anthouard V."/>
            <person name="Vacherie B."/>
            <person name="Val M.-E."/>
            <person name="Fulton R.S."/>
            <person name="Minx P."/>
            <person name="Wilson R."/>
            <person name="Durrens P."/>
            <person name="Jean G."/>
            <person name="Marck C."/>
            <person name="Martin T."/>
            <person name="Nikolski M."/>
            <person name="Rolland T."/>
            <person name="Seret M.-L."/>
            <person name="Casaregola S."/>
            <person name="Despons L."/>
            <person name="Fairhead C."/>
            <person name="Fischer G."/>
            <person name="Lafontaine I."/>
            <person name="Leh V."/>
            <person name="Lemaire M."/>
            <person name="de Montigny J."/>
            <person name="Neuveglise C."/>
            <person name="Thierry A."/>
            <person name="Blanc-Lenfle I."/>
            <person name="Bleykasten C."/>
            <person name="Diffels J."/>
            <person name="Fritsch E."/>
            <person name="Frangeul L."/>
            <person name="Goeffon A."/>
            <person name="Jauniaux N."/>
            <person name="Kachouri-Lafond R."/>
            <person name="Payen C."/>
            <person name="Potier S."/>
            <person name="Pribylova L."/>
            <person name="Ozanne C."/>
            <person name="Richard G.-F."/>
            <person name="Sacerdot C."/>
            <person name="Straub M.-L."/>
            <person name="Talla E."/>
        </authorList>
    </citation>
    <scope>NUCLEOTIDE SEQUENCE [LARGE SCALE GENOMIC DNA]</scope>
    <source>
        <strain evidence="3">ATCC 56472 / CBS 6340 / NRRL Y-8284</strain>
    </source>
</reference>
<dbReference type="GO" id="GO:0051321">
    <property type="term" value="P:meiotic cell cycle"/>
    <property type="evidence" value="ECO:0007669"/>
    <property type="project" value="InterPro"/>
</dbReference>